<name>A0A7W0BWA4_9BACL</name>
<comment type="caution">
    <text evidence="1">The sequence shown here is derived from an EMBL/GenBank/DDBJ whole genome shotgun (WGS) entry which is preliminary data.</text>
</comment>
<dbReference type="AlphaFoldDB" id="A0A7W0BWA4"/>
<accession>A0A7W0BWA4</accession>
<dbReference type="Proteomes" id="UP000580891">
    <property type="component" value="Unassembled WGS sequence"/>
</dbReference>
<evidence type="ECO:0000313" key="2">
    <source>
        <dbReference type="Proteomes" id="UP000580891"/>
    </source>
</evidence>
<sequence>MKCFFKNYFSIDFLRQLVELLHRFVDFHRICGLREITHLSMVSRASKWFREQEFSAFNANSLNDLGVRYTKVVIIDITALRRSL</sequence>
<protein>
    <submittedName>
        <fullName evidence="1">Uncharacterized protein</fullName>
    </submittedName>
</protein>
<keyword evidence="2" id="KW-1185">Reference proteome</keyword>
<organism evidence="1 2">
    <name type="scientific">[Anoxybacillus] calidus</name>
    <dbReference type="NCBI Taxonomy" id="575178"/>
    <lineage>
        <taxon>Bacteria</taxon>
        <taxon>Bacillati</taxon>
        <taxon>Bacillota</taxon>
        <taxon>Bacilli</taxon>
        <taxon>Bacillales</taxon>
        <taxon>Anoxybacillaceae</taxon>
        <taxon>Paranoxybacillus</taxon>
    </lineage>
</organism>
<gene>
    <name evidence="1" type="ORF">HNQ85_001301</name>
</gene>
<dbReference type="EMBL" id="JACDUU010000002">
    <property type="protein sequence ID" value="MBA2871031.1"/>
    <property type="molecule type" value="Genomic_DNA"/>
</dbReference>
<proteinExistence type="predicted"/>
<reference evidence="1 2" key="1">
    <citation type="submission" date="2020-07" db="EMBL/GenBank/DDBJ databases">
        <title>Genomic Encyclopedia of Type Strains, Phase IV (KMG-IV): sequencing the most valuable type-strain genomes for metagenomic binning, comparative biology and taxonomic classification.</title>
        <authorList>
            <person name="Goeker M."/>
        </authorList>
    </citation>
    <scope>NUCLEOTIDE SEQUENCE [LARGE SCALE GENOMIC DNA]</scope>
    <source>
        <strain evidence="1 2">DSM 25220</strain>
    </source>
</reference>
<evidence type="ECO:0000313" key="1">
    <source>
        <dbReference type="EMBL" id="MBA2871031.1"/>
    </source>
</evidence>